<dbReference type="InterPro" id="IPR052357">
    <property type="entry name" value="Orn_Lys_Arg_decarboxylase-I"/>
</dbReference>
<accession>A0A073K6A1</accession>
<evidence type="ECO:0000259" key="6">
    <source>
        <dbReference type="Pfam" id="PF01276"/>
    </source>
</evidence>
<evidence type="ECO:0000256" key="2">
    <source>
        <dbReference type="ARBA" id="ARBA00010671"/>
    </source>
</evidence>
<dbReference type="eggNOG" id="COG1982">
    <property type="taxonomic scope" value="Bacteria"/>
</dbReference>
<dbReference type="InterPro" id="IPR015424">
    <property type="entry name" value="PyrdxlP-dep_Trfase"/>
</dbReference>
<name>A0A073K6A1_9BACI</name>
<evidence type="ECO:0000256" key="4">
    <source>
        <dbReference type="ARBA" id="ARBA00022898"/>
    </source>
</evidence>
<dbReference type="Gene3D" id="3.90.105.10">
    <property type="entry name" value="Molybdopterin biosynthesis moea protein, domain 2"/>
    <property type="match status" value="1"/>
</dbReference>
<dbReference type="PANTHER" id="PTHR43277">
    <property type="entry name" value="ARGININE DECARBOXYLASE"/>
    <property type="match status" value="1"/>
</dbReference>
<feature type="domain" description="Orn/Lys/Arg decarboxylase C-terminal" evidence="7">
    <location>
        <begin position="397"/>
        <end position="452"/>
    </location>
</feature>
<dbReference type="SUPFAM" id="SSF53383">
    <property type="entry name" value="PLP-dependent transferases"/>
    <property type="match status" value="1"/>
</dbReference>
<dbReference type="OrthoDB" id="9815233at2"/>
<comment type="caution">
    <text evidence="8">The sequence shown here is derived from an EMBL/GenBank/DDBJ whole genome shotgun (WGS) entry which is preliminary data.</text>
</comment>
<dbReference type="InterPro" id="IPR036633">
    <property type="entry name" value="Prn/Lys/Arg_de-COase_C_sf"/>
</dbReference>
<sequence>MNQKKIPLYEALIQFREKKPLSLHVPGHKNGLNFPEEARVGFEDILSIDVTELTGLDDLHSPFECIDEAQKLLAHVYNVQKSYFLINGSTVGNLAMILSCCGEKDTVLVQRNCHKSIINGLKLAGANPVFLDPWVDEAYGVPVGVQHKVIKEAIERYPEAKALILTHPNYYGMGVDLKESITLAHEHEIAVLVDEAHGAHFCIGEPFPKSALTYGADIVVHSAHKTLPAMTMGSYLHINSNLIHEEKVSSYLNMLQSSSPSYPIMASLDVARFALANMKEKGCHKTMEFVRKFREELQCIPQLAVLQYPMQDELKVTVQTRCQLSGYELQSIFEEVGIYAEMADPYNVLFILPLQVNEQYIQAVQVIRLALHNYKVTDKIPSIRYTYNGRFSSLPFTYKQLEKYEKKMIPVQEAVGMIAADMVIPYPPGIPLLMYGEKITAEHIKQISYLEETGARLQGNKKYMNVYDIERK</sequence>
<dbReference type="AlphaFoldDB" id="A0A073K6A1"/>
<comment type="similarity">
    <text evidence="2">Belongs to the Orn/Lys/Arg decarboxylase class-I family.</text>
</comment>
<reference evidence="8 9" key="1">
    <citation type="submission" date="2014-06" db="EMBL/GenBank/DDBJ databases">
        <title>Draft genome sequence of Bacillus gaemokensis JCM 15801 (MCCC 1A00707).</title>
        <authorList>
            <person name="Lai Q."/>
            <person name="Liu Y."/>
            <person name="Shao Z."/>
        </authorList>
    </citation>
    <scope>NUCLEOTIDE SEQUENCE [LARGE SCALE GENOMIC DNA]</scope>
    <source>
        <strain evidence="8 9">JCM 15801</strain>
    </source>
</reference>
<dbReference type="Pfam" id="PF01276">
    <property type="entry name" value="OKR_DC_1"/>
    <property type="match status" value="1"/>
</dbReference>
<evidence type="ECO:0000313" key="8">
    <source>
        <dbReference type="EMBL" id="KEK22071.1"/>
    </source>
</evidence>
<keyword evidence="3" id="KW-0210">Decarboxylase</keyword>
<dbReference type="RefSeq" id="WP_033678147.1">
    <property type="nucleotide sequence ID" value="NZ_JOTM01000041.1"/>
</dbReference>
<evidence type="ECO:0000256" key="3">
    <source>
        <dbReference type="ARBA" id="ARBA00022793"/>
    </source>
</evidence>
<comment type="cofactor">
    <cofactor evidence="1">
        <name>pyridoxal 5'-phosphate</name>
        <dbReference type="ChEBI" id="CHEBI:597326"/>
    </cofactor>
</comment>
<evidence type="ECO:0000256" key="5">
    <source>
        <dbReference type="ARBA" id="ARBA00023239"/>
    </source>
</evidence>
<protein>
    <submittedName>
        <fullName evidence="8">Arginine decarboxylase</fullName>
    </submittedName>
</protein>
<keyword evidence="9" id="KW-1185">Reference proteome</keyword>
<proteinExistence type="inferred from homology"/>
<dbReference type="InterPro" id="IPR008286">
    <property type="entry name" value="Prn/Lys/Arg_de-COase_C"/>
</dbReference>
<dbReference type="Gene3D" id="3.40.640.10">
    <property type="entry name" value="Type I PLP-dependent aspartate aminotransferase-like (Major domain)"/>
    <property type="match status" value="1"/>
</dbReference>
<dbReference type="GO" id="GO:0016831">
    <property type="term" value="F:carboxy-lyase activity"/>
    <property type="evidence" value="ECO:0007669"/>
    <property type="project" value="UniProtKB-KW"/>
</dbReference>
<organism evidence="8 9">
    <name type="scientific">Bacillus gaemokensis</name>
    <dbReference type="NCBI Taxonomy" id="574375"/>
    <lineage>
        <taxon>Bacteria</taxon>
        <taxon>Bacillati</taxon>
        <taxon>Bacillota</taxon>
        <taxon>Bacilli</taxon>
        <taxon>Bacillales</taxon>
        <taxon>Bacillaceae</taxon>
        <taxon>Bacillus</taxon>
        <taxon>Bacillus cereus group</taxon>
    </lineage>
</organism>
<evidence type="ECO:0000259" key="7">
    <source>
        <dbReference type="Pfam" id="PF03711"/>
    </source>
</evidence>
<dbReference type="CDD" id="cd00615">
    <property type="entry name" value="Orn_deC_like"/>
    <property type="match status" value="1"/>
</dbReference>
<dbReference type="Pfam" id="PF03711">
    <property type="entry name" value="OKR_DC_1_C"/>
    <property type="match status" value="1"/>
</dbReference>
<dbReference type="Proteomes" id="UP000027778">
    <property type="component" value="Unassembled WGS sequence"/>
</dbReference>
<feature type="domain" description="Orn/Lys/Arg decarboxylases family 1 pyridoxal-P attachment site" evidence="6">
    <location>
        <begin position="7"/>
        <end position="303"/>
    </location>
</feature>
<dbReference type="STRING" id="574375.AZF08_25790"/>
<keyword evidence="5" id="KW-0456">Lyase</keyword>
<dbReference type="InterPro" id="IPR000310">
    <property type="entry name" value="Orn/Lys/Arg_deCO2ase_major_dom"/>
</dbReference>
<gene>
    <name evidence="8" type="ORF">BAGA_22175</name>
</gene>
<dbReference type="InterPro" id="IPR015421">
    <property type="entry name" value="PyrdxlP-dep_Trfase_major"/>
</dbReference>
<dbReference type="PANTHER" id="PTHR43277:SF3">
    <property type="entry name" value="DECARBOXYLASE, PUTATIVE-RELATED"/>
    <property type="match status" value="1"/>
</dbReference>
<keyword evidence="4" id="KW-0663">Pyridoxal phosphate</keyword>
<evidence type="ECO:0000313" key="9">
    <source>
        <dbReference type="Proteomes" id="UP000027778"/>
    </source>
</evidence>
<evidence type="ECO:0000256" key="1">
    <source>
        <dbReference type="ARBA" id="ARBA00001933"/>
    </source>
</evidence>
<dbReference type="EMBL" id="JOTM01000041">
    <property type="protein sequence ID" value="KEK22071.1"/>
    <property type="molecule type" value="Genomic_DNA"/>
</dbReference>
<dbReference type="SUPFAM" id="SSF55904">
    <property type="entry name" value="Ornithine decarboxylase C-terminal domain"/>
    <property type="match status" value="1"/>
</dbReference>